<dbReference type="GO" id="GO:0004497">
    <property type="term" value="F:monooxygenase activity"/>
    <property type="evidence" value="ECO:0007669"/>
    <property type="project" value="UniProtKB-ARBA"/>
</dbReference>
<keyword evidence="5" id="KW-0411">Iron-sulfur</keyword>
<evidence type="ECO:0000313" key="7">
    <source>
        <dbReference type="EMBL" id="RJQ85461.1"/>
    </source>
</evidence>
<dbReference type="GO" id="GO:0016705">
    <property type="term" value="F:oxidoreductase activity, acting on paired donors, with incorporation or reduction of molecular oxygen"/>
    <property type="evidence" value="ECO:0007669"/>
    <property type="project" value="UniProtKB-ARBA"/>
</dbReference>
<proteinExistence type="predicted"/>
<dbReference type="Gene3D" id="2.102.10.10">
    <property type="entry name" value="Rieske [2Fe-2S] iron-sulphur domain"/>
    <property type="match status" value="1"/>
</dbReference>
<dbReference type="InterPro" id="IPR045623">
    <property type="entry name" value="LigXa_C"/>
</dbReference>
<comment type="caution">
    <text evidence="7">The sequence shown here is derived from an EMBL/GenBank/DDBJ whole genome shotgun (WGS) entry which is preliminary data.</text>
</comment>
<evidence type="ECO:0000259" key="6">
    <source>
        <dbReference type="PROSITE" id="PS51296"/>
    </source>
</evidence>
<evidence type="ECO:0000256" key="5">
    <source>
        <dbReference type="ARBA" id="ARBA00023014"/>
    </source>
</evidence>
<dbReference type="PROSITE" id="PS51296">
    <property type="entry name" value="RIESKE"/>
    <property type="match status" value="1"/>
</dbReference>
<dbReference type="CDD" id="cd03479">
    <property type="entry name" value="Rieske_RO_Alpha_PhDO_like"/>
    <property type="match status" value="1"/>
</dbReference>
<evidence type="ECO:0000256" key="1">
    <source>
        <dbReference type="ARBA" id="ARBA00022714"/>
    </source>
</evidence>
<dbReference type="Proteomes" id="UP000285112">
    <property type="component" value="Unassembled WGS sequence"/>
</dbReference>
<organism evidence="7 8">
    <name type="scientific">Amycolatopsis panacis</name>
    <dbReference type="NCBI Taxonomy" id="2340917"/>
    <lineage>
        <taxon>Bacteria</taxon>
        <taxon>Bacillati</taxon>
        <taxon>Actinomycetota</taxon>
        <taxon>Actinomycetes</taxon>
        <taxon>Pseudonocardiales</taxon>
        <taxon>Pseudonocardiaceae</taxon>
        <taxon>Amycolatopsis</taxon>
    </lineage>
</organism>
<reference evidence="7 8" key="1">
    <citation type="submission" date="2018-09" db="EMBL/GenBank/DDBJ databases">
        <title>YIM PH 21725 draft genome.</title>
        <authorList>
            <person name="Miao C."/>
        </authorList>
    </citation>
    <scope>NUCLEOTIDE SEQUENCE [LARGE SCALE GENOMIC DNA]</scope>
    <source>
        <strain evidence="8">YIM PH21725</strain>
    </source>
</reference>
<evidence type="ECO:0000256" key="3">
    <source>
        <dbReference type="ARBA" id="ARBA00023002"/>
    </source>
</evidence>
<keyword evidence="4" id="KW-0408">Iron</keyword>
<dbReference type="SUPFAM" id="SSF50022">
    <property type="entry name" value="ISP domain"/>
    <property type="match status" value="1"/>
</dbReference>
<name>A0A419I4Q4_9PSEU</name>
<dbReference type="SUPFAM" id="SSF55961">
    <property type="entry name" value="Bet v1-like"/>
    <property type="match status" value="1"/>
</dbReference>
<dbReference type="GO" id="GO:0046872">
    <property type="term" value="F:metal ion binding"/>
    <property type="evidence" value="ECO:0007669"/>
    <property type="project" value="UniProtKB-KW"/>
</dbReference>
<evidence type="ECO:0000256" key="4">
    <source>
        <dbReference type="ARBA" id="ARBA00023004"/>
    </source>
</evidence>
<accession>A0A419I4Q4</accession>
<dbReference type="EMBL" id="QZFV01000078">
    <property type="protein sequence ID" value="RJQ85461.1"/>
    <property type="molecule type" value="Genomic_DNA"/>
</dbReference>
<keyword evidence="8" id="KW-1185">Reference proteome</keyword>
<dbReference type="Pfam" id="PF00355">
    <property type="entry name" value="Rieske"/>
    <property type="match status" value="1"/>
</dbReference>
<feature type="domain" description="Rieske" evidence="6">
    <location>
        <begin position="50"/>
        <end position="156"/>
    </location>
</feature>
<dbReference type="InterPro" id="IPR050584">
    <property type="entry name" value="Cholesterol_7-desaturase"/>
</dbReference>
<sequence length="441" mass="48790">MPGAAPGAPAFPPVPRIDCEGALMLTAEQNGLLTQTDAGTPMGELMRRYWIPITIADRIVAGGAPLPIKILGEALVVFRSPSGEAGLMAESCPHRNASLALARNEDCGLRCLYHAWLVAPDGRVLETPPEPPEVNLSDKFKHPAYPCREAGGIVWAYLGREEAMPEFPEWIFEPYDDDKIYATNAFQDCNWLQGLEGDLDAQHGPYLHYTDDEAHTQDGLQNRANEYIHDQRPKVAAARRPWGLQTVFRYLHKDGKAATYWIHPFVMPFFTFFESNLLDTEGALMHAWVPATDESHWVWSVLFSESAMTDDYLEFVDRTRGYGMTDPANNWRVTAFTGEGVGYEQDRALMASGRSFSGIEGILQQDLAIQYSMGPVSDRTREHLTSGDIAIVQVRKYLLDTLAAVGDGEPAPGTKPGSQEGIVFEALTAEPDASMRELAAR</sequence>
<keyword evidence="2" id="KW-0479">Metal-binding</keyword>
<dbReference type="Pfam" id="PF19301">
    <property type="entry name" value="LigXa_C"/>
    <property type="match status" value="1"/>
</dbReference>
<evidence type="ECO:0000256" key="2">
    <source>
        <dbReference type="ARBA" id="ARBA00022723"/>
    </source>
</evidence>
<dbReference type="InterPro" id="IPR017941">
    <property type="entry name" value="Rieske_2Fe-2S"/>
</dbReference>
<dbReference type="PANTHER" id="PTHR21266">
    <property type="entry name" value="IRON-SULFUR DOMAIN CONTAINING PROTEIN"/>
    <property type="match status" value="1"/>
</dbReference>
<gene>
    <name evidence="7" type="ORF">D5S19_13825</name>
</gene>
<dbReference type="InterPro" id="IPR036922">
    <property type="entry name" value="Rieske_2Fe-2S_sf"/>
</dbReference>
<protein>
    <recommendedName>
        <fullName evidence="6">Rieske domain-containing protein</fullName>
    </recommendedName>
</protein>
<keyword evidence="1" id="KW-0001">2Fe-2S</keyword>
<keyword evidence="3" id="KW-0560">Oxidoreductase</keyword>
<dbReference type="AlphaFoldDB" id="A0A419I4Q4"/>
<dbReference type="PANTHER" id="PTHR21266:SF59">
    <property type="entry name" value="BLR4922 PROTEIN"/>
    <property type="match status" value="1"/>
</dbReference>
<evidence type="ECO:0000313" key="8">
    <source>
        <dbReference type="Proteomes" id="UP000285112"/>
    </source>
</evidence>
<dbReference type="Gene3D" id="3.90.380.10">
    <property type="entry name" value="Naphthalene 1,2-dioxygenase Alpha Subunit, Chain A, domain 1"/>
    <property type="match status" value="1"/>
</dbReference>
<dbReference type="GO" id="GO:0051537">
    <property type="term" value="F:2 iron, 2 sulfur cluster binding"/>
    <property type="evidence" value="ECO:0007669"/>
    <property type="project" value="UniProtKB-KW"/>
</dbReference>